<reference evidence="4" key="1">
    <citation type="journal article" date="2019" name="Int. J. Syst. Evol. Microbiol.">
        <title>The Global Catalogue of Microorganisms (GCM) 10K type strain sequencing project: providing services to taxonomists for standard genome sequencing and annotation.</title>
        <authorList>
            <consortium name="The Broad Institute Genomics Platform"/>
            <consortium name="The Broad Institute Genome Sequencing Center for Infectious Disease"/>
            <person name="Wu L."/>
            <person name="Ma J."/>
        </authorList>
    </citation>
    <scope>NUCLEOTIDE SEQUENCE [LARGE SCALE GENOMIC DNA]</scope>
    <source>
        <strain evidence="4">JCM 17975</strain>
    </source>
</reference>
<dbReference type="Pfam" id="PF01370">
    <property type="entry name" value="Epimerase"/>
    <property type="match status" value="1"/>
</dbReference>
<evidence type="ECO:0000313" key="3">
    <source>
        <dbReference type="EMBL" id="GAA4720371.1"/>
    </source>
</evidence>
<gene>
    <name evidence="3" type="ORF">GCM10023198_50440</name>
</gene>
<keyword evidence="4" id="KW-1185">Reference proteome</keyword>
<proteinExistence type="predicted"/>
<dbReference type="Gene3D" id="3.40.50.720">
    <property type="entry name" value="NAD(P)-binding Rossmann-like Domain"/>
    <property type="match status" value="1"/>
</dbReference>
<feature type="region of interest" description="Disordered" evidence="1">
    <location>
        <begin position="46"/>
        <end position="68"/>
    </location>
</feature>
<dbReference type="Proteomes" id="UP001500843">
    <property type="component" value="Unassembled WGS sequence"/>
</dbReference>
<comment type="caution">
    <text evidence="3">The sequence shown here is derived from an EMBL/GenBank/DDBJ whole genome shotgun (WGS) entry which is preliminary data.</text>
</comment>
<evidence type="ECO:0000313" key="4">
    <source>
        <dbReference type="Proteomes" id="UP001500843"/>
    </source>
</evidence>
<evidence type="ECO:0000256" key="1">
    <source>
        <dbReference type="SAM" id="MobiDB-lite"/>
    </source>
</evidence>
<accession>A0ABP8Y3K0</accession>
<evidence type="ECO:0000259" key="2">
    <source>
        <dbReference type="Pfam" id="PF01370"/>
    </source>
</evidence>
<sequence>MPGAQAVLSGTIAAMRILILGGTWFLGRELAQSALARGWEVTSLTRGRSGLPPEGVEHVTGDRRSADDLRRLSESGPWDATVDTSAYEPGDVNQALAELGDSAGLYVLLSTVSAYRDWPDRPVEESDDLWPTRMDARESDPDVAGLPGPFQYGTLKAGCELAAAAAPGGALILRPGVILGPGEYTGRMLSLFEHAQRDAAWLLPPRDPRIQPVDVRDVARFALDQIAAARPGIYNLTAPFGHATYGDLIDACLEATEGEATPVHANDAWLIEQGVRQWTEIPLWRTNLGTWQVNGSKAAAAGFTCRPLRETVLDTWAGYQKQQPVYHPRQDEHGMNPAREEHLVTLWSDRTGGDATREK</sequence>
<organism evidence="3 4">
    <name type="scientific">Promicromonospora umidemergens</name>
    <dbReference type="NCBI Taxonomy" id="629679"/>
    <lineage>
        <taxon>Bacteria</taxon>
        <taxon>Bacillati</taxon>
        <taxon>Actinomycetota</taxon>
        <taxon>Actinomycetes</taxon>
        <taxon>Micrococcales</taxon>
        <taxon>Promicromonosporaceae</taxon>
        <taxon>Promicromonospora</taxon>
    </lineage>
</organism>
<feature type="compositionally biased region" description="Basic and acidic residues" evidence="1">
    <location>
        <begin position="55"/>
        <end position="68"/>
    </location>
</feature>
<feature type="domain" description="NAD-dependent epimerase/dehydratase" evidence="2">
    <location>
        <begin position="17"/>
        <end position="88"/>
    </location>
</feature>
<dbReference type="InterPro" id="IPR036291">
    <property type="entry name" value="NAD(P)-bd_dom_sf"/>
</dbReference>
<protein>
    <submittedName>
        <fullName evidence="3">NAD-dependent epimerase/dehydratase family protein</fullName>
    </submittedName>
</protein>
<name>A0ABP8Y3K0_9MICO</name>
<dbReference type="SUPFAM" id="SSF51735">
    <property type="entry name" value="NAD(P)-binding Rossmann-fold domains"/>
    <property type="match status" value="1"/>
</dbReference>
<dbReference type="EMBL" id="BAABHM010000033">
    <property type="protein sequence ID" value="GAA4720371.1"/>
    <property type="molecule type" value="Genomic_DNA"/>
</dbReference>
<dbReference type="InterPro" id="IPR001509">
    <property type="entry name" value="Epimerase_deHydtase"/>
</dbReference>